<feature type="binding site" evidence="6">
    <location>
        <position position="461"/>
    </location>
    <ligand>
        <name>ATP</name>
        <dbReference type="ChEBI" id="CHEBI:30616"/>
    </ligand>
</feature>
<dbReference type="PIRSF" id="PIRSF015589">
    <property type="entry name" value="PP_kinase"/>
    <property type="match status" value="1"/>
</dbReference>
<dbReference type="GO" id="GO:0009358">
    <property type="term" value="C:polyphosphate kinase complex"/>
    <property type="evidence" value="ECO:0007669"/>
    <property type="project" value="InterPro"/>
</dbReference>
<dbReference type="Pfam" id="PF02503">
    <property type="entry name" value="PP_kinase"/>
    <property type="match status" value="1"/>
</dbReference>
<dbReference type="RefSeq" id="WP_091471878.1">
    <property type="nucleotide sequence ID" value="NZ_FNFX01000003.1"/>
</dbReference>
<dbReference type="AlphaFoldDB" id="A0A1G9DC13"/>
<dbReference type="GO" id="GO:0006799">
    <property type="term" value="P:polyphosphate biosynthetic process"/>
    <property type="evidence" value="ECO:0007669"/>
    <property type="project" value="UniProtKB-UniRule"/>
</dbReference>
<dbReference type="InterPro" id="IPR003414">
    <property type="entry name" value="PP_kinase"/>
</dbReference>
<dbReference type="Gene3D" id="3.30.1840.10">
    <property type="entry name" value="Polyphosphate kinase middle domain"/>
    <property type="match status" value="1"/>
</dbReference>
<feature type="binding site" evidence="6">
    <location>
        <position position="585"/>
    </location>
    <ligand>
        <name>ATP</name>
        <dbReference type="ChEBI" id="CHEBI:30616"/>
    </ligand>
</feature>
<evidence type="ECO:0000256" key="4">
    <source>
        <dbReference type="ARBA" id="ARBA00022777"/>
    </source>
</evidence>
<dbReference type="NCBIfam" id="TIGR03705">
    <property type="entry name" value="poly_P_kin"/>
    <property type="match status" value="1"/>
</dbReference>
<comment type="cofactor">
    <cofactor evidence="6">
        <name>Mg(2+)</name>
        <dbReference type="ChEBI" id="CHEBI:18420"/>
    </cofactor>
</comment>
<feature type="domain" description="Polyphosphate kinase C-terminal" evidence="11">
    <location>
        <begin position="326"/>
        <end position="486"/>
    </location>
</feature>
<evidence type="ECO:0000313" key="13">
    <source>
        <dbReference type="Proteomes" id="UP000198629"/>
    </source>
</evidence>
<dbReference type="PANTHER" id="PTHR30218:SF0">
    <property type="entry name" value="POLYPHOSPHATE KINASE"/>
    <property type="match status" value="1"/>
</dbReference>
<reference evidence="13" key="1">
    <citation type="submission" date="2016-10" db="EMBL/GenBank/DDBJ databases">
        <authorList>
            <person name="Varghese N."/>
            <person name="Submissions S."/>
        </authorList>
    </citation>
    <scope>NUCLEOTIDE SEQUENCE [LARGE SCALE GENOMIC DNA]</scope>
    <source>
        <strain evidence="13">CBMB127</strain>
    </source>
</reference>
<feature type="active site" description="Phosphohistidine intermediate" evidence="6">
    <location>
        <position position="428"/>
    </location>
</feature>
<name>A0A1G9DC13_9PROT</name>
<dbReference type="SUPFAM" id="SSF140356">
    <property type="entry name" value="PPK N-terminal domain-like"/>
    <property type="match status" value="1"/>
</dbReference>
<dbReference type="OrthoDB" id="9761456at2"/>
<feature type="binding site" evidence="6">
    <location>
        <position position="46"/>
    </location>
    <ligand>
        <name>ATP</name>
        <dbReference type="ChEBI" id="CHEBI:30616"/>
    </ligand>
</feature>
<keyword evidence="6" id="KW-0460">Magnesium</keyword>
<dbReference type="HAMAP" id="MF_00347">
    <property type="entry name" value="Polyphosphate_kinase"/>
    <property type="match status" value="1"/>
</dbReference>
<keyword evidence="3 6" id="KW-0547">Nucleotide-binding</keyword>
<keyword evidence="2 6" id="KW-0808">Transferase</keyword>
<evidence type="ECO:0000259" key="11">
    <source>
        <dbReference type="Pfam" id="PF17941"/>
    </source>
</evidence>
<proteinExistence type="inferred from homology"/>
<evidence type="ECO:0000256" key="7">
    <source>
        <dbReference type="RuleBase" id="RU003800"/>
    </source>
</evidence>
<keyword evidence="5 6" id="KW-0067">ATP-binding</keyword>
<dbReference type="InterPro" id="IPR036832">
    <property type="entry name" value="PPK_N_dom_sf"/>
</dbReference>
<evidence type="ECO:0000256" key="3">
    <source>
        <dbReference type="ARBA" id="ARBA00022741"/>
    </source>
</evidence>
<dbReference type="Pfam" id="PF13090">
    <property type="entry name" value="PP_kinase_C"/>
    <property type="match status" value="1"/>
</dbReference>
<accession>A0A1G9DC13</accession>
<evidence type="ECO:0000256" key="2">
    <source>
        <dbReference type="ARBA" id="ARBA00022679"/>
    </source>
</evidence>
<gene>
    <name evidence="6" type="primary">ppk</name>
    <name evidence="12" type="ORF">SAMN05192566_1898</name>
</gene>
<dbReference type="GO" id="GO:0046872">
    <property type="term" value="F:metal ion binding"/>
    <property type="evidence" value="ECO:0007669"/>
    <property type="project" value="UniProtKB-KW"/>
</dbReference>
<sequence length="681" mass="77600">MKITSPALLDRDLSILSFNARVLSLAQRDDYPLLERLRFLCIVSNNLDEFFEVRMPLQMEAHQQRVMHGPVTANSCEQIASMAHTLVAKQYQLFNDALMPALAEQGVHLVSGGVRTPEQTTWVANYFKREVLPFLMPVSLDPSHPFPQVANKSLNFIVRIAIGHEEKIAIVRVPRVVPRLVQLPHAISKGQQCFVSLTSIIRANLHVLFDGARILHFSQFRVTRNSDLEVDEDDMSNLRMALREELAHRQYGEAVRLEVTHECDDALAEFLLRQFNLPALALYRVNGPVNLGRLIQLPDMAKGDHLKFVPFQPQWPQHINKNILLLAQMRERDLLIHQPFESFEVVIQLLEEAVKDEYVLAIRMTIYRTGADPRMLLLLQDAVRRGKEVLVVVELKARFDEEANINWAEALEATGAQVVYGVVGLKTHAKMLLIMRREGKVIHRYGHLSTGNYNPKTTKMYTDWSMLTANADLTREMEAVFRHLTSELPLPRMRHLLVAPFTLHASMIRQLEKAQRLARQGKPARVIAKMNALTDVPLTEALIRAAAAGVEIDLIIRGACILPVDLPAIKGRIRVRSIVGRLLEHSRVFYFELDGQVHMWLSSADWMSRNMVRRVELAWPVTDSGMQQRIMQEGLQLYLDDNLDGWALAEQGVYKALRELAPEDATLQSCQQVLLTQYHSL</sequence>
<comment type="function">
    <text evidence="6 7">Catalyzes the reversible transfer of the terminal phosphate of ATP to form a long-chain polyphosphate (polyP).</text>
</comment>
<evidence type="ECO:0000256" key="6">
    <source>
        <dbReference type="HAMAP-Rule" id="MF_00347"/>
    </source>
</evidence>
<feature type="binding site" evidence="6">
    <location>
        <position position="368"/>
    </location>
    <ligand>
        <name>Mg(2+)</name>
        <dbReference type="ChEBI" id="CHEBI:18420"/>
    </ligand>
</feature>
<keyword evidence="1 6" id="KW-0597">Phosphoprotein</keyword>
<dbReference type="InterPro" id="IPR025200">
    <property type="entry name" value="PPK_C_dom2"/>
</dbReference>
<dbReference type="InterPro" id="IPR025198">
    <property type="entry name" value="PPK_N_dom"/>
</dbReference>
<feature type="binding site" evidence="6">
    <location>
        <position position="557"/>
    </location>
    <ligand>
        <name>ATP</name>
        <dbReference type="ChEBI" id="CHEBI:30616"/>
    </ligand>
</feature>
<dbReference type="STRING" id="492660.SAMN05192566_1898"/>
<dbReference type="Gene3D" id="3.30.870.10">
    <property type="entry name" value="Endonuclease Chain A"/>
    <property type="match status" value="2"/>
</dbReference>
<dbReference type="NCBIfam" id="NF003921">
    <property type="entry name" value="PRK05443.2-2"/>
    <property type="match status" value="1"/>
</dbReference>
<dbReference type="NCBIfam" id="NF003918">
    <property type="entry name" value="PRK05443.1-2"/>
    <property type="match status" value="1"/>
</dbReference>
<keyword evidence="6" id="KW-0479">Metal-binding</keyword>
<keyword evidence="13" id="KW-1185">Reference proteome</keyword>
<feature type="domain" description="Polyphosphate kinase middle" evidence="8">
    <location>
        <begin position="118"/>
        <end position="297"/>
    </location>
</feature>
<feature type="binding site" evidence="6">
    <location>
        <position position="398"/>
    </location>
    <ligand>
        <name>Mg(2+)</name>
        <dbReference type="ChEBI" id="CHEBI:18420"/>
    </ligand>
</feature>
<evidence type="ECO:0000259" key="9">
    <source>
        <dbReference type="Pfam" id="PF13089"/>
    </source>
</evidence>
<dbReference type="GO" id="GO:0008976">
    <property type="term" value="F:polyphosphate kinase activity"/>
    <property type="evidence" value="ECO:0007669"/>
    <property type="project" value="UniProtKB-UniRule"/>
</dbReference>
<comment type="PTM">
    <text evidence="6 7">An intermediate of this reaction is the autophosphorylated ppk in which a phosphate is covalently linked to a histidine residue through a N-P bond.</text>
</comment>
<evidence type="ECO:0000313" key="12">
    <source>
        <dbReference type="EMBL" id="SDK61354.1"/>
    </source>
</evidence>
<dbReference type="Gene3D" id="1.20.58.310">
    <property type="entry name" value="Polyphosphate kinase N-terminal domain"/>
    <property type="match status" value="1"/>
</dbReference>
<evidence type="ECO:0000256" key="1">
    <source>
        <dbReference type="ARBA" id="ARBA00022553"/>
    </source>
</evidence>
<dbReference type="InterPro" id="IPR041108">
    <property type="entry name" value="PP_kinase_C_1"/>
</dbReference>
<dbReference type="SUPFAM" id="SSF56024">
    <property type="entry name" value="Phospholipase D/nuclease"/>
    <property type="match status" value="2"/>
</dbReference>
<feature type="domain" description="Polyphosphate kinase C-terminal" evidence="10">
    <location>
        <begin position="496"/>
        <end position="659"/>
    </location>
</feature>
<dbReference type="InterPro" id="IPR036830">
    <property type="entry name" value="PP_kinase_middle_dom_sf"/>
</dbReference>
<organism evidence="12 13">
    <name type="scientific">Methylophilus rhizosphaerae</name>
    <dbReference type="NCBI Taxonomy" id="492660"/>
    <lineage>
        <taxon>Bacteria</taxon>
        <taxon>Pseudomonadati</taxon>
        <taxon>Pseudomonadota</taxon>
        <taxon>Betaproteobacteria</taxon>
        <taxon>Nitrosomonadales</taxon>
        <taxon>Methylophilaceae</taxon>
        <taxon>Methylophilus</taxon>
    </lineage>
</organism>
<dbReference type="GO" id="GO:0005524">
    <property type="term" value="F:ATP binding"/>
    <property type="evidence" value="ECO:0007669"/>
    <property type="project" value="UniProtKB-KW"/>
</dbReference>
<protein>
    <recommendedName>
        <fullName evidence="6 7">Polyphosphate kinase</fullName>
        <ecNumber evidence="6 7">2.7.4.1</ecNumber>
    </recommendedName>
    <alternativeName>
        <fullName evidence="6">ATP-polyphosphate phosphotransferase</fullName>
    </alternativeName>
    <alternativeName>
        <fullName evidence="6">Polyphosphoric acid kinase</fullName>
    </alternativeName>
</protein>
<dbReference type="InterPro" id="IPR024953">
    <property type="entry name" value="PP_kinase_middle"/>
</dbReference>
<evidence type="ECO:0000259" key="8">
    <source>
        <dbReference type="Pfam" id="PF02503"/>
    </source>
</evidence>
<evidence type="ECO:0000256" key="5">
    <source>
        <dbReference type="ARBA" id="ARBA00022840"/>
    </source>
</evidence>
<keyword evidence="4 6" id="KW-0418">Kinase</keyword>
<evidence type="ECO:0000259" key="10">
    <source>
        <dbReference type="Pfam" id="PF13090"/>
    </source>
</evidence>
<comment type="similarity">
    <text evidence="6 7">Belongs to the polyphosphate kinase 1 (PPK1) family.</text>
</comment>
<feature type="domain" description="Polyphosphate kinase N-terminal" evidence="9">
    <location>
        <begin position="9"/>
        <end position="110"/>
    </location>
</feature>
<dbReference type="PANTHER" id="PTHR30218">
    <property type="entry name" value="POLYPHOSPHATE KINASE"/>
    <property type="match status" value="1"/>
</dbReference>
<dbReference type="Pfam" id="PF13089">
    <property type="entry name" value="PP_kinase_N"/>
    <property type="match status" value="1"/>
</dbReference>
<dbReference type="Pfam" id="PF17941">
    <property type="entry name" value="PP_kinase_C_1"/>
    <property type="match status" value="1"/>
</dbReference>
<dbReference type="SUPFAM" id="SSF143724">
    <property type="entry name" value="PHP14-like"/>
    <property type="match status" value="1"/>
</dbReference>
<dbReference type="EC" id="2.7.4.1" evidence="6 7"/>
<dbReference type="Proteomes" id="UP000198629">
    <property type="component" value="Unassembled WGS sequence"/>
</dbReference>
<dbReference type="EMBL" id="FNFX01000003">
    <property type="protein sequence ID" value="SDK61354.1"/>
    <property type="molecule type" value="Genomic_DNA"/>
</dbReference>
<comment type="catalytic activity">
    <reaction evidence="6 7">
        <text>[phosphate](n) + ATP = [phosphate](n+1) + ADP</text>
        <dbReference type="Rhea" id="RHEA:19573"/>
        <dbReference type="Rhea" id="RHEA-COMP:9859"/>
        <dbReference type="Rhea" id="RHEA-COMP:14280"/>
        <dbReference type="ChEBI" id="CHEBI:16838"/>
        <dbReference type="ChEBI" id="CHEBI:30616"/>
        <dbReference type="ChEBI" id="CHEBI:456216"/>
        <dbReference type="EC" id="2.7.4.1"/>
    </reaction>
</comment>